<reference evidence="2" key="1">
    <citation type="journal article" date="2021" name="Nat. Commun.">
        <title>Genetic determinants of endophytism in the Arabidopsis root mycobiome.</title>
        <authorList>
            <person name="Mesny F."/>
            <person name="Miyauchi S."/>
            <person name="Thiergart T."/>
            <person name="Pickel B."/>
            <person name="Atanasova L."/>
            <person name="Karlsson M."/>
            <person name="Huettel B."/>
            <person name="Barry K.W."/>
            <person name="Haridas S."/>
            <person name="Chen C."/>
            <person name="Bauer D."/>
            <person name="Andreopoulos W."/>
            <person name="Pangilinan J."/>
            <person name="LaButti K."/>
            <person name="Riley R."/>
            <person name="Lipzen A."/>
            <person name="Clum A."/>
            <person name="Drula E."/>
            <person name="Henrissat B."/>
            <person name="Kohler A."/>
            <person name="Grigoriev I.V."/>
            <person name="Martin F.M."/>
            <person name="Hacquard S."/>
        </authorList>
    </citation>
    <scope>NUCLEOTIDE SEQUENCE</scope>
    <source>
        <strain evidence="2">MPI-CAGE-AT-0016</strain>
    </source>
</reference>
<proteinExistence type="predicted"/>
<feature type="compositionally biased region" description="Polar residues" evidence="1">
    <location>
        <begin position="1"/>
        <end position="11"/>
    </location>
</feature>
<evidence type="ECO:0000313" key="2">
    <source>
        <dbReference type="EMBL" id="KAH7358205.1"/>
    </source>
</evidence>
<feature type="region of interest" description="Disordered" evidence="1">
    <location>
        <begin position="107"/>
        <end position="126"/>
    </location>
</feature>
<evidence type="ECO:0000313" key="3">
    <source>
        <dbReference type="Proteomes" id="UP000813385"/>
    </source>
</evidence>
<dbReference type="EMBL" id="JAGPXD010000004">
    <property type="protein sequence ID" value="KAH7358205.1"/>
    <property type="molecule type" value="Genomic_DNA"/>
</dbReference>
<keyword evidence="3" id="KW-1185">Reference proteome</keyword>
<gene>
    <name evidence="2" type="ORF">B0T11DRAFT_283970</name>
</gene>
<feature type="region of interest" description="Disordered" evidence="1">
    <location>
        <begin position="154"/>
        <end position="181"/>
    </location>
</feature>
<feature type="compositionally biased region" description="Basic and acidic residues" evidence="1">
    <location>
        <begin position="155"/>
        <end position="177"/>
    </location>
</feature>
<name>A0A8K0X291_9PEZI</name>
<evidence type="ECO:0000256" key="1">
    <source>
        <dbReference type="SAM" id="MobiDB-lite"/>
    </source>
</evidence>
<accession>A0A8K0X291</accession>
<protein>
    <submittedName>
        <fullName evidence="2">Uncharacterized protein</fullName>
    </submittedName>
</protein>
<comment type="caution">
    <text evidence="2">The sequence shown here is derived from an EMBL/GenBank/DDBJ whole genome shotgun (WGS) entry which is preliminary data.</text>
</comment>
<feature type="region of interest" description="Disordered" evidence="1">
    <location>
        <begin position="1"/>
        <end position="35"/>
    </location>
</feature>
<dbReference type="AlphaFoldDB" id="A0A8K0X291"/>
<organism evidence="2 3">
    <name type="scientific">Plectosphaerella cucumerina</name>
    <dbReference type="NCBI Taxonomy" id="40658"/>
    <lineage>
        <taxon>Eukaryota</taxon>
        <taxon>Fungi</taxon>
        <taxon>Dikarya</taxon>
        <taxon>Ascomycota</taxon>
        <taxon>Pezizomycotina</taxon>
        <taxon>Sordariomycetes</taxon>
        <taxon>Hypocreomycetidae</taxon>
        <taxon>Glomerellales</taxon>
        <taxon>Plectosphaerellaceae</taxon>
        <taxon>Plectosphaerella</taxon>
    </lineage>
</organism>
<dbReference type="Proteomes" id="UP000813385">
    <property type="component" value="Unassembled WGS sequence"/>
</dbReference>
<sequence length="217" mass="22773">MSWQLPTSWSPQGGRDLAPSVPRSQQQVKGGGGKAGMLLLTRQNGFNRGDRGRGGEGSAWAVACPCRQVPDAPLGRMSALSQYAFPMTCPLRGCALGAVTSCSGISPERHPPAVRPSIHPSTPNRSKHDTLSSVCCHCRLGRSEKQLVLITGRQKSLDEHDNRRVDRARRASADSRDGLGSGCPVVKGPGLSGLPGALAELALGTATAAVRDVTTCQ</sequence>